<reference evidence="9 10" key="1">
    <citation type="journal article" date="2004" name="Science">
        <title>The Ashbya gossypii genome as a tool for mapping the ancient Saccharomyces cerevisiae genome.</title>
        <authorList>
            <person name="Dietrich F.S."/>
            <person name="Voegeli S."/>
            <person name="Brachat S."/>
            <person name="Lerch A."/>
            <person name="Gates K."/>
            <person name="Steiner S."/>
            <person name="Mohr C."/>
            <person name="Pohlmann R."/>
            <person name="Luedi P."/>
            <person name="Choi S."/>
            <person name="Wing R.A."/>
            <person name="Flavier A."/>
            <person name="Gaffney T.D."/>
            <person name="Philippsen P."/>
        </authorList>
    </citation>
    <scope>NUCLEOTIDE SEQUENCE [LARGE SCALE GENOMIC DNA]</scope>
    <source>
        <strain evidence="10">ATCC 10895 / CBS 109.51 / FGSC 9923 / NRRL Y-1056</strain>
    </source>
</reference>
<dbReference type="GO" id="GO:0034963">
    <property type="term" value="P:box C/D sno(s)RNA processing"/>
    <property type="evidence" value="ECO:0007669"/>
    <property type="project" value="UniProtKB-ARBA"/>
</dbReference>
<dbReference type="InterPro" id="IPR036389">
    <property type="entry name" value="RNase_III_sf"/>
</dbReference>
<dbReference type="SUPFAM" id="SSF69065">
    <property type="entry name" value="RNase III domain-like"/>
    <property type="match status" value="1"/>
</dbReference>
<feature type="compositionally biased region" description="Basic and acidic residues" evidence="7">
    <location>
        <begin position="11"/>
        <end position="20"/>
    </location>
</feature>
<dbReference type="STRING" id="284811.Q752N6"/>
<dbReference type="PROSITE" id="PS50142">
    <property type="entry name" value="RNASE_3_2"/>
    <property type="match status" value="1"/>
</dbReference>
<dbReference type="Pfam" id="PF00636">
    <property type="entry name" value="Ribonuclease_3"/>
    <property type="match status" value="1"/>
</dbReference>
<organism evidence="9 10">
    <name type="scientific">Eremothecium gossypii (strain ATCC 10895 / CBS 109.51 / FGSC 9923 / NRRL Y-1056)</name>
    <name type="common">Yeast</name>
    <name type="synonym">Ashbya gossypii</name>
    <dbReference type="NCBI Taxonomy" id="284811"/>
    <lineage>
        <taxon>Eukaryota</taxon>
        <taxon>Fungi</taxon>
        <taxon>Dikarya</taxon>
        <taxon>Ascomycota</taxon>
        <taxon>Saccharomycotina</taxon>
        <taxon>Saccharomycetes</taxon>
        <taxon>Saccharomycetales</taxon>
        <taxon>Saccharomycetaceae</taxon>
        <taxon>Eremothecium</taxon>
    </lineage>
</organism>
<dbReference type="PROSITE" id="PS00517">
    <property type="entry name" value="RNASE_3_1"/>
    <property type="match status" value="1"/>
</dbReference>
<dbReference type="GO" id="GO:0030847">
    <property type="term" value="P:termination of RNA polymerase II transcription, exosome-dependent"/>
    <property type="evidence" value="ECO:0007669"/>
    <property type="project" value="UniProtKB-ARBA"/>
</dbReference>
<dbReference type="GO" id="GO:0006369">
    <property type="term" value="P:termination of RNA polymerase II transcription"/>
    <property type="evidence" value="ECO:0000318"/>
    <property type="project" value="GO_Central"/>
</dbReference>
<dbReference type="eggNOG" id="KOG1817">
    <property type="taxonomic scope" value="Eukaryota"/>
</dbReference>
<evidence type="ECO:0000259" key="8">
    <source>
        <dbReference type="PROSITE" id="PS50142"/>
    </source>
</evidence>
<dbReference type="EMBL" id="AE016819">
    <property type="protein sequence ID" value="AAS53909.2"/>
    <property type="molecule type" value="Genomic_DNA"/>
</dbReference>
<dbReference type="GO" id="GO:0005654">
    <property type="term" value="C:nucleoplasm"/>
    <property type="evidence" value="ECO:0000318"/>
    <property type="project" value="GO_Central"/>
</dbReference>
<dbReference type="GO" id="GO:0003725">
    <property type="term" value="F:double-stranded RNA binding"/>
    <property type="evidence" value="ECO:0007669"/>
    <property type="project" value="InterPro"/>
</dbReference>
<dbReference type="GO" id="GO:0005634">
    <property type="term" value="C:nucleus"/>
    <property type="evidence" value="ECO:0000318"/>
    <property type="project" value="GO_Central"/>
</dbReference>
<keyword evidence="5" id="KW-0378">Hydrolase</keyword>
<dbReference type="CDD" id="cd19876">
    <property type="entry name" value="DSRM_RNT1p-like"/>
    <property type="match status" value="1"/>
</dbReference>
<keyword evidence="6" id="KW-0694">RNA-binding</keyword>
<dbReference type="PANTHER" id="PTHR11207">
    <property type="entry name" value="RIBONUCLEASE III"/>
    <property type="match status" value="1"/>
</dbReference>
<dbReference type="OrthoDB" id="2392202at2759"/>
<keyword evidence="4" id="KW-0255">Endonuclease</keyword>
<dbReference type="GO" id="GO:0004525">
    <property type="term" value="F:ribonuclease III activity"/>
    <property type="evidence" value="ECO:0000318"/>
    <property type="project" value="GO_Central"/>
</dbReference>
<feature type="region of interest" description="Disordered" evidence="7">
    <location>
        <begin position="1"/>
        <end position="42"/>
    </location>
</feature>
<comment type="catalytic activity">
    <reaction evidence="1">
        <text>Endonucleolytic cleavage to 5'-phosphomonoester.</text>
        <dbReference type="EC" id="3.1.26.3"/>
    </reaction>
</comment>
<dbReference type="PANTHER" id="PTHR11207:SF0">
    <property type="entry name" value="RIBONUCLEASE 3"/>
    <property type="match status" value="1"/>
</dbReference>
<dbReference type="Gene3D" id="1.10.1520.10">
    <property type="entry name" value="Ribonuclease III domain"/>
    <property type="match status" value="1"/>
</dbReference>
<reference evidence="10" key="2">
    <citation type="journal article" date="2013" name="G3 (Bethesda)">
        <title>Genomes of Ashbya fungi isolated from insects reveal four mating-type loci, numerous translocations, lack of transposons, and distinct gene duplications.</title>
        <authorList>
            <person name="Dietrich F.S."/>
            <person name="Voegeli S."/>
            <person name="Kuo S."/>
            <person name="Philippsen P."/>
        </authorList>
    </citation>
    <scope>GENOME REANNOTATION</scope>
    <source>
        <strain evidence="10">ATCC 10895 / CBS 109.51 / FGSC 9923 / NRRL Y-1056</strain>
    </source>
</reference>
<dbReference type="EC" id="3.1.26.3" evidence="2"/>
<dbReference type="Pfam" id="PF00035">
    <property type="entry name" value="dsrm"/>
    <property type="match status" value="1"/>
</dbReference>
<feature type="compositionally biased region" description="Basic and acidic residues" evidence="7">
    <location>
        <begin position="206"/>
        <end position="217"/>
    </location>
</feature>
<evidence type="ECO:0000256" key="7">
    <source>
        <dbReference type="SAM" id="MobiDB-lite"/>
    </source>
</evidence>
<dbReference type="RefSeq" id="NP_986085.2">
    <property type="nucleotide sequence ID" value="NM_212221.2"/>
</dbReference>
<accession>Q752N6</accession>
<evidence type="ECO:0000313" key="10">
    <source>
        <dbReference type="Proteomes" id="UP000000591"/>
    </source>
</evidence>
<feature type="domain" description="RNase III" evidence="8">
    <location>
        <begin position="226"/>
        <end position="353"/>
    </location>
</feature>
<protein>
    <recommendedName>
        <fullName evidence="2">ribonuclease III</fullName>
        <ecNumber evidence="2">3.1.26.3</ecNumber>
    </recommendedName>
</protein>
<dbReference type="HOGENOM" id="CLU_026251_0_0_1"/>
<evidence type="ECO:0000256" key="6">
    <source>
        <dbReference type="ARBA" id="ARBA00022884"/>
    </source>
</evidence>
<dbReference type="SMART" id="SM00535">
    <property type="entry name" value="RIBOc"/>
    <property type="match status" value="1"/>
</dbReference>
<dbReference type="InterPro" id="IPR044449">
    <property type="entry name" value="Rnt1/Pac1_DSRM_fungi"/>
</dbReference>
<dbReference type="GO" id="GO:0006364">
    <property type="term" value="P:rRNA processing"/>
    <property type="evidence" value="ECO:0000318"/>
    <property type="project" value="GO_Central"/>
</dbReference>
<dbReference type="OMA" id="MIIYNKF"/>
<dbReference type="GO" id="GO:0034475">
    <property type="term" value="P:U4 snRNA 3'-end processing"/>
    <property type="evidence" value="ECO:0000318"/>
    <property type="project" value="GO_Central"/>
</dbReference>
<gene>
    <name evidence="9" type="ORF">AGOS_AFR538C</name>
</gene>
<dbReference type="InterPro" id="IPR000999">
    <property type="entry name" value="RNase_III_dom"/>
</dbReference>
<dbReference type="FunFam" id="1.10.1520.10:FF:000001">
    <property type="entry name" value="Ribonuclease 3"/>
    <property type="match status" value="1"/>
</dbReference>
<dbReference type="Proteomes" id="UP000000591">
    <property type="component" value="Chromosome VI"/>
</dbReference>
<dbReference type="InParanoid" id="Q752N6"/>
<dbReference type="Pfam" id="PF18497">
    <property type="entry name" value="RNase_3_N"/>
    <property type="match status" value="1"/>
</dbReference>
<evidence type="ECO:0000256" key="4">
    <source>
        <dbReference type="ARBA" id="ARBA00022759"/>
    </source>
</evidence>
<keyword evidence="10" id="KW-1185">Reference proteome</keyword>
<evidence type="ECO:0000256" key="1">
    <source>
        <dbReference type="ARBA" id="ARBA00000109"/>
    </source>
</evidence>
<dbReference type="InterPro" id="IPR040540">
    <property type="entry name" value="RNase_3_N"/>
</dbReference>
<dbReference type="KEGG" id="ago:AGOS_AFR538C"/>
<dbReference type="SUPFAM" id="SSF54768">
    <property type="entry name" value="dsRNA-binding domain-like"/>
    <property type="match status" value="1"/>
</dbReference>
<proteinExistence type="predicted"/>
<evidence type="ECO:0000256" key="3">
    <source>
        <dbReference type="ARBA" id="ARBA00022722"/>
    </source>
</evidence>
<dbReference type="GeneID" id="4622364"/>
<dbReference type="AlphaFoldDB" id="Q752N6"/>
<evidence type="ECO:0000256" key="5">
    <source>
        <dbReference type="ARBA" id="ARBA00022801"/>
    </source>
</evidence>
<feature type="region of interest" description="Disordered" evidence="7">
    <location>
        <begin position="202"/>
        <end position="224"/>
    </location>
</feature>
<dbReference type="Gene3D" id="3.30.160.20">
    <property type="match status" value="1"/>
</dbReference>
<name>Q752N6_EREGS</name>
<dbReference type="InterPro" id="IPR014720">
    <property type="entry name" value="dsRBD_dom"/>
</dbReference>
<dbReference type="FunCoup" id="Q752N6">
    <property type="interactions" value="300"/>
</dbReference>
<sequence>MSHNPDTLAYAREKSIKRDSVSGGISKKKSAENKPMRSQGGRDAAMVLARHYQDAPQTLVHGHGYNGMSEPSSGILDAYQYSTILQLEHAVSVLGDSLNRVIRLSPDFLTYVSALNGQDTPVEIIPSFARYQLKCAAELKTLHTLGKLPLLEELRRYASKFTAGDPKPVFSILSADDLASLASAHTRDCDMDEDEDRYIPAAVEQDTEREKEPKESGKWPPPIPEIKDPAIRARVFTHRSLTNDKLYLDEAQMINSHNERLEFLGDSILNTTMTMIIYNKFPGFNEGRLSQLRTKLINNDRLKEWSFMYQLPSKLRTNIEMFNGTTHEVSNGKLKLYADVFEAYIGGLVEEDGKKNLPRIRKWLAKLAEPVIQEEIENDVVLENTDEVDVNAKKTLYSLIGYAALNLHYYPVHRPTNNEPYAIVECRVKDGLTLGTGRGKNVKIAGMRAAQEVLKNKKLLDHYAAERAAIPRSSSVVKENNDQKK</sequence>
<evidence type="ECO:0000313" key="9">
    <source>
        <dbReference type="EMBL" id="AAS53909.2"/>
    </source>
</evidence>
<evidence type="ECO:0000256" key="2">
    <source>
        <dbReference type="ARBA" id="ARBA00012177"/>
    </source>
</evidence>
<dbReference type="CDD" id="cd00593">
    <property type="entry name" value="RIBOc"/>
    <property type="match status" value="1"/>
</dbReference>
<keyword evidence="3" id="KW-0540">Nuclease</keyword>